<dbReference type="Pfam" id="PF07883">
    <property type="entry name" value="Cupin_2"/>
    <property type="match status" value="1"/>
</dbReference>
<dbReference type="PANTHER" id="PTHR40112:SF1">
    <property type="entry name" value="H2HPP ISOMERASE"/>
    <property type="match status" value="1"/>
</dbReference>
<dbReference type="EMBL" id="FWFY01000005">
    <property type="protein sequence ID" value="SLN47502.1"/>
    <property type="molecule type" value="Genomic_DNA"/>
</dbReference>
<dbReference type="InterPro" id="IPR011051">
    <property type="entry name" value="RmlC_Cupin_sf"/>
</dbReference>
<dbReference type="SUPFAM" id="SSF51182">
    <property type="entry name" value="RmlC-like cupins"/>
    <property type="match status" value="1"/>
</dbReference>
<evidence type="ECO:0000313" key="3">
    <source>
        <dbReference type="EMBL" id="SLN47502.1"/>
    </source>
</evidence>
<gene>
    <name evidence="2" type="ORF">CLV79_10542</name>
    <name evidence="3" type="ORF">LOS8367_02130</name>
</gene>
<dbReference type="PIRSF" id="PIRSF029883">
    <property type="entry name" value="KdgF"/>
    <property type="match status" value="1"/>
</dbReference>
<evidence type="ECO:0000313" key="4">
    <source>
        <dbReference type="Proteomes" id="UP000193495"/>
    </source>
</evidence>
<dbReference type="RefSeq" id="WP_085896523.1">
    <property type="nucleotide sequence ID" value="NZ_FWFY01000005.1"/>
</dbReference>
<sequence length="115" mass="12783">MQVNSDTPEAWMTSGPGAQRRILCENPELMMVEFRFEKDGRGLPHHHPHVQTTYVTSGLFRFTVSGETRDLGPGDAMLIPSNAEHSCLCLEEGVLIDAFTPRRADFMEAHGLPTS</sequence>
<dbReference type="Proteomes" id="UP000193495">
    <property type="component" value="Unassembled WGS sequence"/>
</dbReference>
<dbReference type="InterPro" id="IPR025499">
    <property type="entry name" value="KdgF"/>
</dbReference>
<feature type="domain" description="Cupin type-2" evidence="1">
    <location>
        <begin position="34"/>
        <end position="87"/>
    </location>
</feature>
<proteinExistence type="predicted"/>
<evidence type="ECO:0000313" key="5">
    <source>
        <dbReference type="Proteomes" id="UP000240624"/>
    </source>
</evidence>
<name>A0A1X6ZC93_9RHOB</name>
<dbReference type="Gene3D" id="2.60.120.10">
    <property type="entry name" value="Jelly Rolls"/>
    <property type="match status" value="1"/>
</dbReference>
<dbReference type="PANTHER" id="PTHR40112">
    <property type="entry name" value="H2HPP ISOMERASE"/>
    <property type="match status" value="1"/>
</dbReference>
<dbReference type="InterPro" id="IPR013096">
    <property type="entry name" value="Cupin_2"/>
</dbReference>
<keyword evidence="5" id="KW-1185">Reference proteome</keyword>
<dbReference type="CDD" id="cd02238">
    <property type="entry name" value="cupin_KdgF"/>
    <property type="match status" value="1"/>
</dbReference>
<dbReference type="EMBL" id="PYGB01000005">
    <property type="protein sequence ID" value="PSK86335.1"/>
    <property type="molecule type" value="Genomic_DNA"/>
</dbReference>
<evidence type="ECO:0000313" key="2">
    <source>
        <dbReference type="EMBL" id="PSK86335.1"/>
    </source>
</evidence>
<accession>A0A1X6ZC93</accession>
<dbReference type="InterPro" id="IPR052535">
    <property type="entry name" value="Bacilysin_H2HPP_isomerase"/>
</dbReference>
<dbReference type="OrthoDB" id="9811153at2"/>
<organism evidence="3 4">
    <name type="scientific">Limimaricola soesokkakensis</name>
    <dbReference type="NCBI Taxonomy" id="1343159"/>
    <lineage>
        <taxon>Bacteria</taxon>
        <taxon>Pseudomonadati</taxon>
        <taxon>Pseudomonadota</taxon>
        <taxon>Alphaproteobacteria</taxon>
        <taxon>Rhodobacterales</taxon>
        <taxon>Paracoccaceae</taxon>
        <taxon>Limimaricola</taxon>
    </lineage>
</organism>
<protein>
    <submittedName>
        <fullName evidence="3">Cupin domain protein</fullName>
    </submittedName>
    <submittedName>
        <fullName evidence="2">Cupin domain-containing protein</fullName>
    </submittedName>
</protein>
<dbReference type="InterPro" id="IPR014710">
    <property type="entry name" value="RmlC-like_jellyroll"/>
</dbReference>
<dbReference type="Proteomes" id="UP000240624">
    <property type="component" value="Unassembled WGS sequence"/>
</dbReference>
<reference evidence="2 5" key="2">
    <citation type="submission" date="2018-03" db="EMBL/GenBank/DDBJ databases">
        <title>Genomic Encyclopedia of Archaeal and Bacterial Type Strains, Phase II (KMG-II): from individual species to whole genera.</title>
        <authorList>
            <person name="Goeker M."/>
        </authorList>
    </citation>
    <scope>NUCLEOTIDE SEQUENCE [LARGE SCALE GENOMIC DNA]</scope>
    <source>
        <strain evidence="2 5">DSM 29956</strain>
    </source>
</reference>
<reference evidence="3 4" key="1">
    <citation type="submission" date="2017-03" db="EMBL/GenBank/DDBJ databases">
        <authorList>
            <person name="Afonso C.L."/>
            <person name="Miller P.J."/>
            <person name="Scott M.A."/>
            <person name="Spackman E."/>
            <person name="Goraichik I."/>
            <person name="Dimitrov K.M."/>
            <person name="Suarez D.L."/>
            <person name="Swayne D.E."/>
        </authorList>
    </citation>
    <scope>NUCLEOTIDE SEQUENCE [LARGE SCALE GENOMIC DNA]</scope>
    <source>
        <strain evidence="3 4">CECT 8367</strain>
    </source>
</reference>
<evidence type="ECO:0000259" key="1">
    <source>
        <dbReference type="Pfam" id="PF07883"/>
    </source>
</evidence>
<dbReference type="AlphaFoldDB" id="A0A1X6ZC93"/>